<feature type="region of interest" description="Disordered" evidence="2">
    <location>
        <begin position="1"/>
        <end position="81"/>
    </location>
</feature>
<evidence type="ECO:0000313" key="5">
    <source>
        <dbReference type="Proteomes" id="UP000320333"/>
    </source>
</evidence>
<dbReference type="Gene3D" id="3.30.70.330">
    <property type="match status" value="1"/>
</dbReference>
<protein>
    <recommendedName>
        <fullName evidence="3">RRM domain-containing protein</fullName>
    </recommendedName>
</protein>
<dbReference type="SUPFAM" id="SSF54928">
    <property type="entry name" value="RNA-binding domain, RBD"/>
    <property type="match status" value="1"/>
</dbReference>
<evidence type="ECO:0000259" key="3">
    <source>
        <dbReference type="PROSITE" id="PS50102"/>
    </source>
</evidence>
<accession>A0A507FNS0</accession>
<dbReference type="OrthoDB" id="6159137at2759"/>
<evidence type="ECO:0000256" key="1">
    <source>
        <dbReference type="PROSITE-ProRule" id="PRU00176"/>
    </source>
</evidence>
<comment type="caution">
    <text evidence="4">The sequence shown here is derived from an EMBL/GenBank/DDBJ whole genome shotgun (WGS) entry which is preliminary data.</text>
</comment>
<proteinExistence type="predicted"/>
<reference evidence="4 5" key="1">
    <citation type="journal article" date="2019" name="Sci. Rep.">
        <title>Comparative genomics of chytrid fungi reveal insights into the obligate biotrophic and pathogenic lifestyle of Synchytrium endobioticum.</title>
        <authorList>
            <person name="van de Vossenberg B.T.L.H."/>
            <person name="Warris S."/>
            <person name="Nguyen H.D.T."/>
            <person name="van Gent-Pelzer M.P.E."/>
            <person name="Joly D.L."/>
            <person name="van de Geest H.C."/>
            <person name="Bonants P.J.M."/>
            <person name="Smith D.S."/>
            <person name="Levesque C.A."/>
            <person name="van der Lee T.A.J."/>
        </authorList>
    </citation>
    <scope>NUCLEOTIDE SEQUENCE [LARGE SCALE GENOMIC DNA]</scope>
    <source>
        <strain evidence="4 5">CBS 675.73</strain>
    </source>
</reference>
<feature type="region of interest" description="Disordered" evidence="2">
    <location>
        <begin position="162"/>
        <end position="311"/>
    </location>
</feature>
<gene>
    <name evidence="4" type="ORF">CcCBS67573_g00689</name>
</gene>
<feature type="compositionally biased region" description="Basic and acidic residues" evidence="2">
    <location>
        <begin position="25"/>
        <end position="66"/>
    </location>
</feature>
<dbReference type="PROSITE" id="PS50102">
    <property type="entry name" value="RRM"/>
    <property type="match status" value="1"/>
</dbReference>
<dbReference type="PANTHER" id="PTHR48034">
    <property type="entry name" value="TRANSFORMER-2 SEX-DETERMINING PROTEIN-RELATED"/>
    <property type="match status" value="1"/>
</dbReference>
<feature type="compositionally biased region" description="Basic and acidic residues" evidence="2">
    <location>
        <begin position="178"/>
        <end position="221"/>
    </location>
</feature>
<dbReference type="Proteomes" id="UP000320333">
    <property type="component" value="Unassembled WGS sequence"/>
</dbReference>
<evidence type="ECO:0000313" key="4">
    <source>
        <dbReference type="EMBL" id="TPX78069.1"/>
    </source>
</evidence>
<name>A0A507FNS0_9FUNG</name>
<feature type="compositionally biased region" description="Basic and acidic residues" evidence="2">
    <location>
        <begin position="256"/>
        <end position="278"/>
    </location>
</feature>
<feature type="compositionally biased region" description="Basic and acidic residues" evidence="2">
    <location>
        <begin position="285"/>
        <end position="302"/>
    </location>
</feature>
<feature type="compositionally biased region" description="Basic and acidic residues" evidence="2">
    <location>
        <begin position="233"/>
        <end position="247"/>
    </location>
</feature>
<sequence length="311" mass="34748">MDGEFDGARSPAASAPAHDGLPPKQEFRDREPERELRRRDSRSRSPRDRGGRDRERGGRDYGDSHRPARRHISPSARGVPEPSKVLGVFGLSILTKESDLDRLFGAYGRLSDIAILYDKHTGKSRGFGFITFEEQDCASKAREAMNGYEFNERRMRVDFSLTKSGHGATPGQYLGRPEQVRRGSRDGGSSYRDDRGGYRDDHRGGYRDERPGGGYRDERGGGFRGDAMGPPPRFRDDRGMGYRDDRIGGPIGGGSFRDERISYRDDRMGGGGYRDDHGSGGSGYPDRRANGGGRMERYDRPRSRSFSPGPR</sequence>
<feature type="domain" description="RRM" evidence="3">
    <location>
        <begin position="84"/>
        <end position="162"/>
    </location>
</feature>
<dbReference type="EMBL" id="QEAP01000010">
    <property type="protein sequence ID" value="TPX78069.1"/>
    <property type="molecule type" value="Genomic_DNA"/>
</dbReference>
<dbReference type="InterPro" id="IPR035979">
    <property type="entry name" value="RBD_domain_sf"/>
</dbReference>
<evidence type="ECO:0000256" key="2">
    <source>
        <dbReference type="SAM" id="MobiDB-lite"/>
    </source>
</evidence>
<dbReference type="Pfam" id="PF00076">
    <property type="entry name" value="RRM_1"/>
    <property type="match status" value="1"/>
</dbReference>
<dbReference type="STRING" id="246404.A0A507FNS0"/>
<dbReference type="SMART" id="SM00360">
    <property type="entry name" value="RRM"/>
    <property type="match status" value="1"/>
</dbReference>
<dbReference type="InterPro" id="IPR000504">
    <property type="entry name" value="RRM_dom"/>
</dbReference>
<organism evidence="4 5">
    <name type="scientific">Chytriomyces confervae</name>
    <dbReference type="NCBI Taxonomy" id="246404"/>
    <lineage>
        <taxon>Eukaryota</taxon>
        <taxon>Fungi</taxon>
        <taxon>Fungi incertae sedis</taxon>
        <taxon>Chytridiomycota</taxon>
        <taxon>Chytridiomycota incertae sedis</taxon>
        <taxon>Chytridiomycetes</taxon>
        <taxon>Chytridiales</taxon>
        <taxon>Chytriomycetaceae</taxon>
        <taxon>Chytriomyces</taxon>
    </lineage>
</organism>
<dbReference type="InterPro" id="IPR050441">
    <property type="entry name" value="RBM"/>
</dbReference>
<dbReference type="InterPro" id="IPR012677">
    <property type="entry name" value="Nucleotide-bd_a/b_plait_sf"/>
</dbReference>
<keyword evidence="5" id="KW-1185">Reference proteome</keyword>
<keyword evidence="1" id="KW-0694">RNA-binding</keyword>
<dbReference type="GO" id="GO:0003723">
    <property type="term" value="F:RNA binding"/>
    <property type="evidence" value="ECO:0007669"/>
    <property type="project" value="UniProtKB-UniRule"/>
</dbReference>
<dbReference type="AlphaFoldDB" id="A0A507FNS0"/>